<gene>
    <name evidence="2" type="ORF">FOZ63_025860</name>
</gene>
<evidence type="ECO:0000313" key="2">
    <source>
        <dbReference type="EMBL" id="KAF4745799.1"/>
    </source>
</evidence>
<name>A0A7J6TKG5_PEROL</name>
<comment type="caution">
    <text evidence="2">The sequence shown here is derived from an EMBL/GenBank/DDBJ whole genome shotgun (WGS) entry which is preliminary data.</text>
</comment>
<proteinExistence type="predicted"/>
<accession>A0A7J6TKG5</accession>
<feature type="region of interest" description="Disordered" evidence="1">
    <location>
        <begin position="23"/>
        <end position="45"/>
    </location>
</feature>
<dbReference type="Proteomes" id="UP000553632">
    <property type="component" value="Unassembled WGS sequence"/>
</dbReference>
<organism evidence="2 3">
    <name type="scientific">Perkinsus olseni</name>
    <name type="common">Perkinsus atlanticus</name>
    <dbReference type="NCBI Taxonomy" id="32597"/>
    <lineage>
        <taxon>Eukaryota</taxon>
        <taxon>Sar</taxon>
        <taxon>Alveolata</taxon>
        <taxon>Perkinsozoa</taxon>
        <taxon>Perkinsea</taxon>
        <taxon>Perkinsida</taxon>
        <taxon>Perkinsidae</taxon>
        <taxon>Perkinsus</taxon>
    </lineage>
</organism>
<keyword evidence="3" id="KW-1185">Reference proteome</keyword>
<dbReference type="AlphaFoldDB" id="A0A7J6TKG5"/>
<evidence type="ECO:0000256" key="1">
    <source>
        <dbReference type="SAM" id="MobiDB-lite"/>
    </source>
</evidence>
<sequence length="450" mass="50365">MSFSCFGTGATSEDGTTLGYNKASYQQQQQQSGGRPQESTVSRNTRRLSKLEQLASAEACVFDVYSDICLKQCKLGIGETHWRRLLKKAGVLDFVGSSVATNVHYRSLLPGGMRRLRLEGFQKAIAMIANYCYPIQQQQQQQQHPQGGEQHGGSSSSRTLVDTYIHFVWKHLRPLVGTWKIGSAETMHHHPSVPPNFDECDIAADLIKEWRHNRASTTFVTSVDAVPERVNRTVHSSRRHSAEYQTGVIAGKGEVNVPERQRAVDAGPVVAAFDHDPPPPATGDDDTAAHEAPRRAVTPMRFGGKALLAAAKWRKRKHQREATPKDEANDVIQTAGLVSTMSKEKVREFYLWLKEVYEYTVAFEDWIKDLSPIHDAYDYLDKACGTPSGRVTLNKLQAAARTAKFTISTDAVNILFYFLDIHGVGYVTRPAFEQWRTVRQNTIHSYMALS</sequence>
<protein>
    <submittedName>
        <fullName evidence="2">Uncharacterized protein</fullName>
    </submittedName>
</protein>
<feature type="compositionally biased region" description="Polar residues" evidence="1">
    <location>
        <begin position="32"/>
        <end position="43"/>
    </location>
</feature>
<evidence type="ECO:0000313" key="3">
    <source>
        <dbReference type="Proteomes" id="UP000553632"/>
    </source>
</evidence>
<dbReference type="EMBL" id="JABANO010010052">
    <property type="protein sequence ID" value="KAF4745799.1"/>
    <property type="molecule type" value="Genomic_DNA"/>
</dbReference>
<reference evidence="2 3" key="1">
    <citation type="submission" date="2020-04" db="EMBL/GenBank/DDBJ databases">
        <title>Perkinsus olseni comparative genomics.</title>
        <authorList>
            <person name="Bogema D.R."/>
        </authorList>
    </citation>
    <scope>NUCLEOTIDE SEQUENCE [LARGE SCALE GENOMIC DNA]</scope>
    <source>
        <strain evidence="2 3">ATCC PRA-207</strain>
    </source>
</reference>